<accession>A0AAD9BT10</accession>
<sequence length="243" mass="25763">MTLKEQSRKAKAHKAMSDSEWMSRLRKFASTGAWPAGEGNRPAPRQKKWFELYQRIEKCPMQAHGQKSFFGQVRQCTCGFHPQKPAATPVQGAVGQQSAASGPVHRPVGQQSAASGPVHRPVGQQSAASGPVHRPVGQQSAASGPVRRATGQQSSAGTVQGAVGHQQTAAEGHLRTPLNLSMFTKSRFGGAHAALAKPNLSTARPRKATETHVTDPTEASTSTYPTERSFSTAPSVAVSINVV</sequence>
<organism evidence="2 3">
    <name type="scientific">Dissostichus eleginoides</name>
    <name type="common">Patagonian toothfish</name>
    <name type="synonym">Dissostichus amissus</name>
    <dbReference type="NCBI Taxonomy" id="100907"/>
    <lineage>
        <taxon>Eukaryota</taxon>
        <taxon>Metazoa</taxon>
        <taxon>Chordata</taxon>
        <taxon>Craniata</taxon>
        <taxon>Vertebrata</taxon>
        <taxon>Euteleostomi</taxon>
        <taxon>Actinopterygii</taxon>
        <taxon>Neopterygii</taxon>
        <taxon>Teleostei</taxon>
        <taxon>Neoteleostei</taxon>
        <taxon>Acanthomorphata</taxon>
        <taxon>Eupercaria</taxon>
        <taxon>Perciformes</taxon>
        <taxon>Notothenioidei</taxon>
        <taxon>Nototheniidae</taxon>
        <taxon>Dissostichus</taxon>
    </lineage>
</organism>
<feature type="region of interest" description="Disordered" evidence="1">
    <location>
        <begin position="85"/>
        <end position="175"/>
    </location>
</feature>
<dbReference type="AlphaFoldDB" id="A0AAD9BT10"/>
<evidence type="ECO:0000256" key="1">
    <source>
        <dbReference type="SAM" id="MobiDB-lite"/>
    </source>
</evidence>
<dbReference type="Proteomes" id="UP001228049">
    <property type="component" value="Unassembled WGS sequence"/>
</dbReference>
<feature type="compositionally biased region" description="Polar residues" evidence="1">
    <location>
        <begin position="217"/>
        <end position="234"/>
    </location>
</feature>
<keyword evidence="3" id="KW-1185">Reference proteome</keyword>
<feature type="region of interest" description="Disordered" evidence="1">
    <location>
        <begin position="195"/>
        <end position="234"/>
    </location>
</feature>
<gene>
    <name evidence="2" type="ORF">KUDE01_014380</name>
</gene>
<evidence type="ECO:0000313" key="3">
    <source>
        <dbReference type="Proteomes" id="UP001228049"/>
    </source>
</evidence>
<name>A0AAD9BT10_DISEL</name>
<dbReference type="EMBL" id="JASDAP010000016">
    <property type="protein sequence ID" value="KAK1889705.1"/>
    <property type="molecule type" value="Genomic_DNA"/>
</dbReference>
<feature type="region of interest" description="Disordered" evidence="1">
    <location>
        <begin position="1"/>
        <end position="20"/>
    </location>
</feature>
<proteinExistence type="predicted"/>
<protein>
    <submittedName>
        <fullName evidence="2">Titin like</fullName>
    </submittedName>
</protein>
<reference evidence="2" key="1">
    <citation type="submission" date="2023-04" db="EMBL/GenBank/DDBJ databases">
        <title>Chromosome-level genome of Chaenocephalus aceratus.</title>
        <authorList>
            <person name="Park H."/>
        </authorList>
    </citation>
    <scope>NUCLEOTIDE SEQUENCE</scope>
    <source>
        <strain evidence="2">DE</strain>
        <tissue evidence="2">Muscle</tissue>
    </source>
</reference>
<comment type="caution">
    <text evidence="2">The sequence shown here is derived from an EMBL/GenBank/DDBJ whole genome shotgun (WGS) entry which is preliminary data.</text>
</comment>
<evidence type="ECO:0000313" key="2">
    <source>
        <dbReference type="EMBL" id="KAK1889705.1"/>
    </source>
</evidence>